<evidence type="ECO:0000256" key="3">
    <source>
        <dbReference type="ARBA" id="ARBA00022989"/>
    </source>
</evidence>
<sequence length="289" mass="33324">RKYPQTEEIHRRTLLCITNTAHVPHSSSSNFRFPFLSEAKKMKFTDMKLQARKAVRAYFVRNWTREDLMNNGEIPDHAYASLKTVYLTLLCALWSFSFGSFLQLIWEVGGRFTVLSSVASLLCLYFISPLRVRTRVSLLMFAACNMGASFGLYIEYLFGMNQILVVSLYAGPTLAIGTFWIESLLSRERREIYINCPSYPLSLMFATCVVRTFEFIDRHAAYWMLKVCVVLALFLGYIVVYSQEILYDAHFGEINFVNRTLTIFFHLPGIVVHAARLCLGAKIEQHRQN</sequence>
<reference evidence="6 7" key="1">
    <citation type="submission" date="2024-05" db="EMBL/GenBank/DDBJ databases">
        <title>De novo assembly of an allotetraploid wild potato.</title>
        <authorList>
            <person name="Hosaka A.J."/>
        </authorList>
    </citation>
    <scope>NUCLEOTIDE SEQUENCE [LARGE SCALE GENOMIC DNA]</scope>
    <source>
        <tissue evidence="6">Young leaves</tissue>
    </source>
</reference>
<dbReference type="PANTHER" id="PTHR23291">
    <property type="entry name" value="BAX INHIBITOR-RELATED"/>
    <property type="match status" value="1"/>
</dbReference>
<protein>
    <submittedName>
        <fullName evidence="6">Uncharacterized protein</fullName>
    </submittedName>
</protein>
<dbReference type="EMBL" id="JBJKTR010000013">
    <property type="protein sequence ID" value="KAL3348752.1"/>
    <property type="molecule type" value="Genomic_DNA"/>
</dbReference>
<feature type="transmembrane region" description="Helical" evidence="5">
    <location>
        <begin position="112"/>
        <end position="130"/>
    </location>
</feature>
<evidence type="ECO:0000256" key="1">
    <source>
        <dbReference type="ARBA" id="ARBA00004141"/>
    </source>
</evidence>
<evidence type="ECO:0000256" key="2">
    <source>
        <dbReference type="ARBA" id="ARBA00022692"/>
    </source>
</evidence>
<feature type="transmembrane region" description="Helical" evidence="5">
    <location>
        <begin position="260"/>
        <end position="279"/>
    </location>
</feature>
<dbReference type="GO" id="GO:0016020">
    <property type="term" value="C:membrane"/>
    <property type="evidence" value="ECO:0007669"/>
    <property type="project" value="UniProtKB-SubCell"/>
</dbReference>
<gene>
    <name evidence="6" type="ORF">AABB24_022095</name>
</gene>
<comment type="caution">
    <text evidence="6">The sequence shown here is derived from an EMBL/GenBank/DDBJ whole genome shotgun (WGS) entry which is preliminary data.</text>
</comment>
<evidence type="ECO:0000256" key="4">
    <source>
        <dbReference type="ARBA" id="ARBA00023136"/>
    </source>
</evidence>
<keyword evidence="4 5" id="KW-0472">Membrane</keyword>
<dbReference type="PANTHER" id="PTHR23291:SF106">
    <property type="entry name" value="BAX INHIBITOR 1-LIKE"/>
    <property type="match status" value="1"/>
</dbReference>
<keyword evidence="3 5" id="KW-1133">Transmembrane helix</keyword>
<accession>A0ABD2SYM5</accession>
<name>A0ABD2SYM5_9SOLN</name>
<evidence type="ECO:0000313" key="7">
    <source>
        <dbReference type="Proteomes" id="UP001627284"/>
    </source>
</evidence>
<keyword evidence="7" id="KW-1185">Reference proteome</keyword>
<dbReference type="Proteomes" id="UP001627284">
    <property type="component" value="Unassembled WGS sequence"/>
</dbReference>
<dbReference type="InterPro" id="IPR006214">
    <property type="entry name" value="Bax_inhibitor_1-related"/>
</dbReference>
<evidence type="ECO:0000256" key="5">
    <source>
        <dbReference type="RuleBase" id="RU004379"/>
    </source>
</evidence>
<comment type="subcellular location">
    <subcellularLocation>
        <location evidence="1">Membrane</location>
        <topology evidence="1">Multi-pass membrane protein</topology>
    </subcellularLocation>
</comment>
<evidence type="ECO:0000313" key="6">
    <source>
        <dbReference type="EMBL" id="KAL3348752.1"/>
    </source>
</evidence>
<feature type="transmembrane region" description="Helical" evidence="5">
    <location>
        <begin position="220"/>
        <end position="240"/>
    </location>
</feature>
<proteinExistence type="inferred from homology"/>
<feature type="transmembrane region" description="Helical" evidence="5">
    <location>
        <begin position="137"/>
        <end position="154"/>
    </location>
</feature>
<organism evidence="6 7">
    <name type="scientific">Solanum stoloniferum</name>
    <dbReference type="NCBI Taxonomy" id="62892"/>
    <lineage>
        <taxon>Eukaryota</taxon>
        <taxon>Viridiplantae</taxon>
        <taxon>Streptophyta</taxon>
        <taxon>Embryophyta</taxon>
        <taxon>Tracheophyta</taxon>
        <taxon>Spermatophyta</taxon>
        <taxon>Magnoliopsida</taxon>
        <taxon>eudicotyledons</taxon>
        <taxon>Gunneridae</taxon>
        <taxon>Pentapetalae</taxon>
        <taxon>asterids</taxon>
        <taxon>lamiids</taxon>
        <taxon>Solanales</taxon>
        <taxon>Solanaceae</taxon>
        <taxon>Solanoideae</taxon>
        <taxon>Solaneae</taxon>
        <taxon>Solanum</taxon>
    </lineage>
</organism>
<dbReference type="AlphaFoldDB" id="A0ABD2SYM5"/>
<keyword evidence="2 5" id="KW-0812">Transmembrane</keyword>
<feature type="transmembrane region" description="Helical" evidence="5">
    <location>
        <begin position="160"/>
        <end position="181"/>
    </location>
</feature>
<feature type="non-terminal residue" evidence="6">
    <location>
        <position position="1"/>
    </location>
</feature>
<comment type="similarity">
    <text evidence="5">Belongs to the BI1 family.</text>
</comment>
<feature type="transmembrane region" description="Helical" evidence="5">
    <location>
        <begin position="85"/>
        <end position="106"/>
    </location>
</feature>